<reference evidence="1 2" key="1">
    <citation type="submission" date="2019-06" db="EMBL/GenBank/DDBJ databases">
        <title>Genome Sequence of the Brown Rot Fungal Pathogen Monilinia laxa.</title>
        <authorList>
            <person name="De Miccolis Angelini R.M."/>
            <person name="Landi L."/>
            <person name="Abate D."/>
            <person name="Pollastro S."/>
            <person name="Romanazzi G."/>
            <person name="Faretra F."/>
        </authorList>
    </citation>
    <scope>NUCLEOTIDE SEQUENCE [LARGE SCALE GENOMIC DNA]</scope>
    <source>
        <strain evidence="1 2">Mlax316</strain>
    </source>
</reference>
<gene>
    <name evidence="1" type="ORF">EYC80_004725</name>
</gene>
<sequence length="83" mass="9612">MYCIVLHNHCKTANQKTPDQNGYRLHCSQLSAAIPELFSIESFPCNQMSLSRDRFLEDVSRSVVLIVRLKFHDAPYFPFILPL</sequence>
<evidence type="ECO:0000313" key="1">
    <source>
        <dbReference type="EMBL" id="KAB8303283.1"/>
    </source>
</evidence>
<accession>A0A5N6KHM2</accession>
<organism evidence="1 2">
    <name type="scientific">Monilinia laxa</name>
    <name type="common">Brown rot fungus</name>
    <name type="synonym">Sclerotinia laxa</name>
    <dbReference type="NCBI Taxonomy" id="61186"/>
    <lineage>
        <taxon>Eukaryota</taxon>
        <taxon>Fungi</taxon>
        <taxon>Dikarya</taxon>
        <taxon>Ascomycota</taxon>
        <taxon>Pezizomycotina</taxon>
        <taxon>Leotiomycetes</taxon>
        <taxon>Helotiales</taxon>
        <taxon>Sclerotiniaceae</taxon>
        <taxon>Monilinia</taxon>
    </lineage>
</organism>
<proteinExistence type="predicted"/>
<protein>
    <submittedName>
        <fullName evidence="1">Uncharacterized protein</fullName>
    </submittedName>
</protein>
<dbReference type="AlphaFoldDB" id="A0A5N6KHM2"/>
<keyword evidence="2" id="KW-1185">Reference proteome</keyword>
<dbReference type="EMBL" id="VIGI01000002">
    <property type="protein sequence ID" value="KAB8303283.1"/>
    <property type="molecule type" value="Genomic_DNA"/>
</dbReference>
<name>A0A5N6KHM2_MONLA</name>
<evidence type="ECO:0000313" key="2">
    <source>
        <dbReference type="Proteomes" id="UP000326757"/>
    </source>
</evidence>
<comment type="caution">
    <text evidence="1">The sequence shown here is derived from an EMBL/GenBank/DDBJ whole genome shotgun (WGS) entry which is preliminary data.</text>
</comment>
<dbReference type="Proteomes" id="UP000326757">
    <property type="component" value="Unassembled WGS sequence"/>
</dbReference>